<dbReference type="GO" id="GO:0016881">
    <property type="term" value="F:acid-amino acid ligase activity"/>
    <property type="evidence" value="ECO:0007669"/>
    <property type="project" value="InterPro"/>
</dbReference>
<gene>
    <name evidence="5" type="ORF">SAMN02746089_02313</name>
</gene>
<protein>
    <submittedName>
        <fullName evidence="5">UDP-N-acetylmuramoyl-L-alanyl-D-glutamate--2,6-diaminopimelate ligase</fullName>
    </submittedName>
</protein>
<dbReference type="Gene3D" id="3.40.1190.10">
    <property type="entry name" value="Mur-like, catalytic domain"/>
    <property type="match status" value="1"/>
</dbReference>
<dbReference type="InterPro" id="IPR051046">
    <property type="entry name" value="MurCDEF_CellWall_CoF430Synth"/>
</dbReference>
<feature type="domain" description="Mur ligase central" evidence="4">
    <location>
        <begin position="67"/>
        <end position="167"/>
    </location>
</feature>
<dbReference type="EMBL" id="FQVH01000035">
    <property type="protein sequence ID" value="SHF64984.1"/>
    <property type="molecule type" value="Genomic_DNA"/>
</dbReference>
<dbReference type="RefSeq" id="WP_073345543.1">
    <property type="nucleotide sequence ID" value="NZ_FQVH01000035.1"/>
</dbReference>
<keyword evidence="3" id="KW-0067">ATP-binding</keyword>
<dbReference type="PANTHER" id="PTHR43024">
    <property type="entry name" value="UDP-N-ACETYLMURAMOYL-TRIPEPTIDE--D-ALANYL-D-ALANINE LIGASE"/>
    <property type="match status" value="1"/>
</dbReference>
<evidence type="ECO:0000256" key="1">
    <source>
        <dbReference type="ARBA" id="ARBA00022598"/>
    </source>
</evidence>
<dbReference type="OrthoDB" id="1706403at2"/>
<evidence type="ECO:0000256" key="2">
    <source>
        <dbReference type="ARBA" id="ARBA00022741"/>
    </source>
</evidence>
<dbReference type="STRING" id="1121256.SAMN02746089_02313"/>
<dbReference type="InterPro" id="IPR036565">
    <property type="entry name" value="Mur-like_cat_sf"/>
</dbReference>
<accession>A0A1M5DDR5</accession>
<dbReference type="AlphaFoldDB" id="A0A1M5DDR5"/>
<dbReference type="Proteomes" id="UP000184088">
    <property type="component" value="Unassembled WGS sequence"/>
</dbReference>
<evidence type="ECO:0000313" key="6">
    <source>
        <dbReference type="Proteomes" id="UP000184088"/>
    </source>
</evidence>
<organism evidence="5 6">
    <name type="scientific">Caldanaerobius fijiensis DSM 17918</name>
    <dbReference type="NCBI Taxonomy" id="1121256"/>
    <lineage>
        <taxon>Bacteria</taxon>
        <taxon>Bacillati</taxon>
        <taxon>Bacillota</taxon>
        <taxon>Clostridia</taxon>
        <taxon>Thermoanaerobacterales</taxon>
        <taxon>Thermoanaerobacteraceae</taxon>
        <taxon>Caldanaerobius</taxon>
    </lineage>
</organism>
<keyword evidence="6" id="KW-1185">Reference proteome</keyword>
<evidence type="ECO:0000256" key="3">
    <source>
        <dbReference type="ARBA" id="ARBA00022840"/>
    </source>
</evidence>
<dbReference type="InterPro" id="IPR036615">
    <property type="entry name" value="Mur_ligase_C_dom_sf"/>
</dbReference>
<dbReference type="Pfam" id="PF08245">
    <property type="entry name" value="Mur_ligase_M"/>
    <property type="match status" value="1"/>
</dbReference>
<evidence type="ECO:0000259" key="4">
    <source>
        <dbReference type="Pfam" id="PF08245"/>
    </source>
</evidence>
<dbReference type="InterPro" id="IPR013221">
    <property type="entry name" value="Mur_ligase_cen"/>
</dbReference>
<sequence>MDLNLAIMGILGKSTTSNMIKAICKSKTPVINEITDVNMIQEDVFYNNNVYIFLNSYDSSLINGRLKELIKGIPADRLFIANADDKILLDILAVNNSTPVITFGLNGKSTITASSLSCTRESTRFIYCLQRNVVTFSGRLIEPFEYPFELKMVGNFHVYNALAAITASIFMDKDICDVRRSLKKLTIKHNMEVVYDNRFTIIDNRCMNIYSLEKVFESLQFIDYNKLIVVCQLIEDSGFNDEMKNSIENWCDALDIKKVIFISSDIKQSENINKDGKEVFFNNMGDSLRCAIENAFENDMILLMGGKAEHGAGEAIFDALYS</sequence>
<keyword evidence="1 5" id="KW-0436">Ligase</keyword>
<dbReference type="SUPFAM" id="SSF53623">
    <property type="entry name" value="MurD-like peptide ligases, catalytic domain"/>
    <property type="match status" value="1"/>
</dbReference>
<dbReference type="PANTHER" id="PTHR43024:SF1">
    <property type="entry name" value="UDP-N-ACETYLMURAMOYL-TRIPEPTIDE--D-ALANYL-D-ALANINE LIGASE"/>
    <property type="match status" value="1"/>
</dbReference>
<name>A0A1M5DDR5_9THEO</name>
<dbReference type="SUPFAM" id="SSF53244">
    <property type="entry name" value="MurD-like peptide ligases, peptide-binding domain"/>
    <property type="match status" value="1"/>
</dbReference>
<reference evidence="5 6" key="1">
    <citation type="submission" date="2016-11" db="EMBL/GenBank/DDBJ databases">
        <authorList>
            <person name="Jaros S."/>
            <person name="Januszkiewicz K."/>
            <person name="Wedrychowicz H."/>
        </authorList>
    </citation>
    <scope>NUCLEOTIDE SEQUENCE [LARGE SCALE GENOMIC DNA]</scope>
    <source>
        <strain evidence="5 6">DSM 17918</strain>
    </source>
</reference>
<dbReference type="GO" id="GO:0005524">
    <property type="term" value="F:ATP binding"/>
    <property type="evidence" value="ECO:0007669"/>
    <property type="project" value="UniProtKB-KW"/>
</dbReference>
<keyword evidence="2" id="KW-0547">Nucleotide-binding</keyword>
<evidence type="ECO:0000313" key="5">
    <source>
        <dbReference type="EMBL" id="SHF64984.1"/>
    </source>
</evidence>
<proteinExistence type="predicted"/>